<dbReference type="GO" id="GO:0005930">
    <property type="term" value="C:axoneme"/>
    <property type="evidence" value="ECO:0007669"/>
    <property type="project" value="TreeGrafter"/>
</dbReference>
<dbReference type="STRING" id="66420.A0A194PG50"/>
<evidence type="ECO:0000256" key="4">
    <source>
        <dbReference type="ARBA" id="ARBA00022737"/>
    </source>
</evidence>
<dbReference type="Gene3D" id="1.25.40.470">
    <property type="match status" value="2"/>
</dbReference>
<reference evidence="8 9" key="1">
    <citation type="journal article" date="2015" name="Nat. Commun.">
        <title>Outbred genome sequencing and CRISPR/Cas9 gene editing in butterflies.</title>
        <authorList>
            <person name="Li X."/>
            <person name="Fan D."/>
            <person name="Zhang W."/>
            <person name="Liu G."/>
            <person name="Zhang L."/>
            <person name="Zhao L."/>
            <person name="Fang X."/>
            <person name="Chen L."/>
            <person name="Dong Y."/>
            <person name="Chen Y."/>
            <person name="Ding Y."/>
            <person name="Zhao R."/>
            <person name="Feng M."/>
            <person name="Zhu Y."/>
            <person name="Feng Y."/>
            <person name="Jiang X."/>
            <person name="Zhu D."/>
            <person name="Xiang H."/>
            <person name="Feng X."/>
            <person name="Li S."/>
            <person name="Wang J."/>
            <person name="Zhang G."/>
            <person name="Kronforst M.R."/>
            <person name="Wang W."/>
        </authorList>
    </citation>
    <scope>NUCLEOTIDE SEQUENCE [LARGE SCALE GENOMIC DNA]</scope>
    <source>
        <strain evidence="8">Ya'a_city_454_Px</strain>
        <tissue evidence="8">Whole body</tissue>
    </source>
</reference>
<dbReference type="InterPro" id="IPR001763">
    <property type="entry name" value="Rhodanese-like_dom"/>
</dbReference>
<dbReference type="PROSITE" id="PS50206">
    <property type="entry name" value="RHODANESE_3"/>
    <property type="match status" value="1"/>
</dbReference>
<name>A0A194PG50_PAPXU</name>
<evidence type="ECO:0000313" key="8">
    <source>
        <dbReference type="EMBL" id="KPI91679.1"/>
    </source>
</evidence>
<keyword evidence="4" id="KW-0677">Repeat</keyword>
<dbReference type="PANTHER" id="PTHR15722">
    <property type="entry name" value="IFT140/172-RELATED"/>
    <property type="match status" value="1"/>
</dbReference>
<protein>
    <submittedName>
        <fullName evidence="8">Intraflagellar transport protein osm-1</fullName>
    </submittedName>
</protein>
<dbReference type="EMBL" id="KQ459606">
    <property type="protein sequence ID" value="KPI91679.1"/>
    <property type="molecule type" value="Genomic_DNA"/>
</dbReference>
<feature type="domain" description="Rhodanese" evidence="7">
    <location>
        <begin position="820"/>
        <end position="853"/>
    </location>
</feature>
<keyword evidence="6" id="KW-0966">Cell projection</keyword>
<dbReference type="InterPro" id="IPR015943">
    <property type="entry name" value="WD40/YVTN_repeat-like_dom_sf"/>
</dbReference>
<dbReference type="SUPFAM" id="SSF82171">
    <property type="entry name" value="DPP6 N-terminal domain-like"/>
    <property type="match status" value="1"/>
</dbReference>
<evidence type="ECO:0000256" key="2">
    <source>
        <dbReference type="ARBA" id="ARBA00022473"/>
    </source>
</evidence>
<evidence type="ECO:0000256" key="1">
    <source>
        <dbReference type="ARBA" id="ARBA00004138"/>
    </source>
</evidence>
<evidence type="ECO:0000256" key="5">
    <source>
        <dbReference type="ARBA" id="ARBA00023069"/>
    </source>
</evidence>
<keyword evidence="8" id="KW-0282">Flagellum</keyword>
<evidence type="ECO:0000256" key="6">
    <source>
        <dbReference type="ARBA" id="ARBA00023273"/>
    </source>
</evidence>
<evidence type="ECO:0000256" key="3">
    <source>
        <dbReference type="ARBA" id="ARBA00022574"/>
    </source>
</evidence>
<dbReference type="InterPro" id="IPR001680">
    <property type="entry name" value="WD40_rpt"/>
</dbReference>
<sequence length="1708" mass="185686">MRFKYSKTLLESQGCDSPIADLSWSPNNVKLAVATCERQILLFDLDGTRRDKFSTKPADAAAGKKSYVITSISFSENSELLGVAQSDNMVFVYRVGADWSGKKVICNKFSLSGAPLKLLTGEAGFFTGTSDGKIRSLDCKSNKSSSMWSAGSCCVALARCDAALASGHIDGSIYLNGRMLLRYALPPTALLLLLPYLIVGSCDGRISMYEAQRGALLRSLEPQLPPDRRDFIAVAASPSGQTIAFGVFDGCLVGEVKESGNIELSPLHIPHLYATRALAWSGDGTRLALASQTGAVIQLEAVLRRWVWRDSVEVQHVSPRQLLLRRLAGDAPPLTVTTNHAHDIFNVRFIGNDWYAVCRTNTTLILCDIARGLTSEIAWSGSGERIYAAVGGACLLHRAGELSVVEYGLDKVLHTVRTERVNPHVLSVRVNEGPTQAADRKHLAYLLDKQTVAVLDLVSGVQVGQWWHEARVDWLELNESARLLLYRDTRRNLTLLRLDTAEKETIARGVSFVQWIENSDAVVAQTHTHLLIWYSAWEPGSVETVECEGGIAVEVSARRVLLEGGQLPYVQLDEHRLAFNSALDNGDLTTCAKYLEGVGGSADVTALWRQLADTALNAHDIQLAAKCYREAGDEARSLFLDNALQLAATEGDGDVAIGLSSPVVQAELCILAGNLSEAAECYVRRAGQPRLALDMYRRYNVWSEAIALAEKHFPAEAPDMKRQYMDYLMSTGRVGEAGEVLAAGGEVRGAVRLWLRGGRVRRAATALLAHASLLRDDELVHAVHTQLVQEEWWELAGEMSEKRGDSKAAVEYYARGHNYARAVQLARESCPEQVTVLEGAWGAWLAGARQSGAAVPHLIEAGDTRAALHAALKAHLYKKALQIVQVIDDKESIREQCEQLGDHFISTQDWETAENVLTSSNMAERCVKAYNTAGRIADGLRVAATHLTEEQTRDIYLPLAQQLREEGQLRKAEQIYIALGEPDEAISMYKAGEASQYEAMLRLVAAHRSSLLEATRRHVAQALHASGDLRAAETYYIQAGEWKSAVQMYKSSGQWENAERVARAHGPATAQHQVALQWAATLPPAAAARMLAARGLAAVGARWALQAQRWDIASELSEVGGGVSRREVARHEAAALAAEQPENAEAAYLRAAAPEDAVRMWLDQGEHQRALRIAETHAAHMVEEVLVEGARAAAERGDLAQFEALMIRANRPAEVVQHYRDLEMWEDASRVSREYLPDSAEPVPAAVPPLLRRAADHADRGEWWEAVQLLLGASAAGAAGGALRLAERAALRAARLARDHLEGARRRAAADMLAERFTAIDQSEVGEQLRAALTEGDLENASGVDMSEEEEEEVVPVMGERGVVVEGKEVREGTEGAALEKLARAGHWQRCLAHAGRSAPHYALRHAAYIFNAHSRIEGVDIESEEVPEGLAEALESLRQYLVSDGEAVVQASDVELAGAVCRELLVRVSTAPQVLQALKDAAAIMLAAGADDRSLQARYDFLNAITLLMGLHVPQIAGKVARALPRYTDIIVADVAFLRCGVCVRAEGATSTREAFVLLNHCLDLAEAADDSTQQLLSFSDFEVTDWPQNRLLLEKSCISGAPLQEAREWVLSVVMDQDVEQALPVDSRGLYAASVTPDEPCCVLTGYPLGSRLVTFSNGRCANREWWSRCKKAAAGGAGGAGGGGAAGALLQHVASWCGPPDTTNL</sequence>
<dbReference type="GO" id="GO:0030992">
    <property type="term" value="C:intraciliary transport particle B"/>
    <property type="evidence" value="ECO:0007669"/>
    <property type="project" value="TreeGrafter"/>
</dbReference>
<dbReference type="Gene3D" id="2.130.10.10">
    <property type="entry name" value="YVTN repeat-like/Quinoprotein amine dehydrogenase"/>
    <property type="match status" value="2"/>
</dbReference>
<keyword evidence="9" id="KW-1185">Reference proteome</keyword>
<accession>A0A194PG50</accession>
<comment type="subcellular location">
    <subcellularLocation>
        <location evidence="1">Cell projection</location>
        <location evidence="1">Cilium</location>
    </subcellularLocation>
</comment>
<keyword evidence="5" id="KW-0969">Cilium</keyword>
<evidence type="ECO:0000259" key="7">
    <source>
        <dbReference type="PROSITE" id="PS50206"/>
    </source>
</evidence>
<proteinExistence type="predicted"/>
<gene>
    <name evidence="8" type="ORF">RR46_15183</name>
</gene>
<dbReference type="Proteomes" id="UP000053268">
    <property type="component" value="Unassembled WGS sequence"/>
</dbReference>
<evidence type="ECO:0000313" key="9">
    <source>
        <dbReference type="Proteomes" id="UP000053268"/>
    </source>
</evidence>
<dbReference type="GO" id="GO:0042073">
    <property type="term" value="P:intraciliary transport"/>
    <property type="evidence" value="ECO:0007669"/>
    <property type="project" value="TreeGrafter"/>
</dbReference>
<organism evidence="8 9">
    <name type="scientific">Papilio xuthus</name>
    <name type="common">Asian swallowtail butterfly</name>
    <dbReference type="NCBI Taxonomy" id="66420"/>
    <lineage>
        <taxon>Eukaryota</taxon>
        <taxon>Metazoa</taxon>
        <taxon>Ecdysozoa</taxon>
        <taxon>Arthropoda</taxon>
        <taxon>Hexapoda</taxon>
        <taxon>Insecta</taxon>
        <taxon>Pterygota</taxon>
        <taxon>Neoptera</taxon>
        <taxon>Endopterygota</taxon>
        <taxon>Lepidoptera</taxon>
        <taxon>Glossata</taxon>
        <taxon>Ditrysia</taxon>
        <taxon>Papilionoidea</taxon>
        <taxon>Papilionidae</taxon>
        <taxon>Papilioninae</taxon>
        <taxon>Papilio</taxon>
    </lineage>
</organism>
<dbReference type="SMART" id="SM00320">
    <property type="entry name" value="WD40"/>
    <property type="match status" value="4"/>
</dbReference>
<keyword evidence="2" id="KW-0217">Developmental protein</keyword>
<dbReference type="GO" id="GO:0036064">
    <property type="term" value="C:ciliary basal body"/>
    <property type="evidence" value="ECO:0007669"/>
    <property type="project" value="TreeGrafter"/>
</dbReference>
<dbReference type="PANTHER" id="PTHR15722:SF2">
    <property type="entry name" value="INTRAFLAGELLAR TRANSPORT PROTEIN 172 HOMOLOG"/>
    <property type="match status" value="1"/>
</dbReference>
<keyword evidence="3" id="KW-0853">WD repeat</keyword>